<evidence type="ECO:0000313" key="1">
    <source>
        <dbReference type="EMBL" id="PTU19060.1"/>
    </source>
</evidence>
<dbReference type="AlphaFoldDB" id="A0A2T5LS02"/>
<dbReference type="VEuPathDB" id="FungiDB:P175DRAFT_0549059"/>
<protein>
    <submittedName>
        <fullName evidence="1">Uncharacterized protein</fullName>
    </submittedName>
</protein>
<accession>A0A2T5LS02</accession>
<gene>
    <name evidence="1" type="ORF">P175DRAFT_0549059</name>
</gene>
<dbReference type="EMBL" id="MSFN02000006">
    <property type="protein sequence ID" value="PTU19060.1"/>
    <property type="molecule type" value="Genomic_DNA"/>
</dbReference>
<proteinExistence type="predicted"/>
<dbReference type="GeneID" id="63817308"/>
<dbReference type="RefSeq" id="XP_040750452.1">
    <property type="nucleotide sequence ID" value="XM_040900425.1"/>
</dbReference>
<dbReference type="Proteomes" id="UP000244073">
    <property type="component" value="Unassembled WGS sequence"/>
</dbReference>
<reference evidence="1 2" key="1">
    <citation type="journal article" date="2018" name="Proc. Natl. Acad. Sci. U.S.A.">
        <title>Linking secondary metabolites to gene clusters through genome sequencing of six diverse Aspergillus species.</title>
        <authorList>
            <person name="Kaerboelling I."/>
            <person name="Vesth T.C."/>
            <person name="Frisvad J.C."/>
            <person name="Nybo J.L."/>
            <person name="Theobald S."/>
            <person name="Kuo A."/>
            <person name="Bowyer P."/>
            <person name="Matsuda Y."/>
            <person name="Mondo S."/>
            <person name="Lyhne E.K."/>
            <person name="Kogle M.E."/>
            <person name="Clum A."/>
            <person name="Lipzen A."/>
            <person name="Salamov A."/>
            <person name="Ngan C.Y."/>
            <person name="Daum C."/>
            <person name="Chiniquy J."/>
            <person name="Barry K."/>
            <person name="LaButti K."/>
            <person name="Haridas S."/>
            <person name="Simmons B.A."/>
            <person name="Magnuson J.K."/>
            <person name="Mortensen U.H."/>
            <person name="Larsen T.O."/>
            <person name="Grigoriev I.V."/>
            <person name="Baker S.E."/>
            <person name="Andersen M.R."/>
        </authorList>
    </citation>
    <scope>NUCLEOTIDE SEQUENCE [LARGE SCALE GENOMIC DNA]</scope>
    <source>
        <strain evidence="1 2">IBT 24754</strain>
    </source>
</reference>
<name>A0A2T5LS02_9EURO</name>
<organism evidence="1 2">
    <name type="scientific">Aspergillus ochraceoroseus IBT 24754</name>
    <dbReference type="NCBI Taxonomy" id="1392256"/>
    <lineage>
        <taxon>Eukaryota</taxon>
        <taxon>Fungi</taxon>
        <taxon>Dikarya</taxon>
        <taxon>Ascomycota</taxon>
        <taxon>Pezizomycotina</taxon>
        <taxon>Eurotiomycetes</taxon>
        <taxon>Eurotiomycetidae</taxon>
        <taxon>Eurotiales</taxon>
        <taxon>Aspergillaceae</taxon>
        <taxon>Aspergillus</taxon>
        <taxon>Aspergillus subgen. Nidulantes</taxon>
    </lineage>
</organism>
<comment type="caution">
    <text evidence="1">The sequence shown here is derived from an EMBL/GenBank/DDBJ whole genome shotgun (WGS) entry which is preliminary data.</text>
</comment>
<dbReference type="OrthoDB" id="3508621at2759"/>
<evidence type="ECO:0000313" key="2">
    <source>
        <dbReference type="Proteomes" id="UP000244073"/>
    </source>
</evidence>
<sequence>MGDEMGYLDEGSKGRFYLLLQVLWVSVTETWKQEVDKLLATFQSWTNYQQSFRNGPIREGTFALAKRDENFKSNVVFSPISNRTRSKMGSLEQKLREAQLETPTKLALSFSRACGDCIHQLIMYFPQASDWTLHRKSFKAEFKQASFEARTDGYLEDGGSSERVRALIEVKLMLRRKKQNPIRMQEAAQMVAWLKSDPDPTGILNLPGQ</sequence>